<dbReference type="STRING" id="765177.Desmu_0083"/>
<reference evidence="1 2" key="2">
    <citation type="journal article" date="2011" name="Stand. Genomic Sci.">
        <title>Complete genome sequence of Desulfurococcus mucosus type strain (O7/1).</title>
        <authorList>
            <person name="Wirth R."/>
            <person name="Chertkov O."/>
            <person name="Held B."/>
            <person name="Lapidus A."/>
            <person name="Nolan M."/>
            <person name="Lucas S."/>
            <person name="Hammon N."/>
            <person name="Deshpande S."/>
            <person name="Cheng J.F."/>
            <person name="Tapia R."/>
            <person name="Han C."/>
            <person name="Goodwin L."/>
            <person name="Pitluck S."/>
            <person name="Liolios K."/>
            <person name="Ioanna P."/>
            <person name="Ivanova N."/>
            <person name="Mavromatis K."/>
            <person name="Mikhailova N."/>
            <person name="Pati A."/>
            <person name="Chen A."/>
            <person name="Palaniappan K."/>
            <person name="Land M."/>
            <person name="Hauser L."/>
            <person name="Chang Y.J."/>
            <person name="Jeffries C.D."/>
            <person name="Bilek Y."/>
            <person name="Hader T."/>
            <person name="Rohde M."/>
            <person name="Spring S."/>
            <person name="Sikorski J."/>
            <person name="Goker M."/>
            <person name="Woyke T."/>
            <person name="Bristow J."/>
            <person name="Eisen J.A."/>
            <person name="Markowitz V."/>
            <person name="Hugenholtz P."/>
            <person name="Kyrpides N.C."/>
            <person name="Klenk H.P."/>
        </authorList>
    </citation>
    <scope>NUCLEOTIDE SEQUENCE [LARGE SCALE GENOMIC DNA]</scope>
    <source>
        <strain evidence="2">ATCC 35584 / DSM 2162 / JCM 9187 / O7/1</strain>
    </source>
</reference>
<protein>
    <submittedName>
        <fullName evidence="1">Uncharacterized protein</fullName>
    </submittedName>
</protein>
<gene>
    <name evidence="1" type="ordered locus">Desmu_0083</name>
</gene>
<evidence type="ECO:0000313" key="2">
    <source>
        <dbReference type="Proteomes" id="UP000001068"/>
    </source>
</evidence>
<dbReference type="Proteomes" id="UP000001068">
    <property type="component" value="Chromosome"/>
</dbReference>
<organism evidence="1 2">
    <name type="scientific">Desulfurococcus mucosus (strain ATCC 35584 / DSM 2162 / JCM 9187 / O7/1)</name>
    <dbReference type="NCBI Taxonomy" id="765177"/>
    <lineage>
        <taxon>Archaea</taxon>
        <taxon>Thermoproteota</taxon>
        <taxon>Thermoprotei</taxon>
        <taxon>Desulfurococcales</taxon>
        <taxon>Desulfurococcaceae</taxon>
        <taxon>Desulfurococcus</taxon>
    </lineage>
</organism>
<dbReference type="OrthoDB" id="382846at2157"/>
<keyword evidence="2" id="KW-1185">Reference proteome</keyword>
<proteinExistence type="predicted"/>
<dbReference type="GeneID" id="10152767"/>
<dbReference type="AlphaFoldDB" id="E8RAJ2"/>
<dbReference type="EMBL" id="CP002363">
    <property type="protein sequence ID" value="ADV64402.1"/>
    <property type="molecule type" value="Genomic_DNA"/>
</dbReference>
<name>E8RAJ2_DESM0</name>
<dbReference type="HOGENOM" id="CLU_881678_0_0_2"/>
<dbReference type="RefSeq" id="WP_013561624.1">
    <property type="nucleotide sequence ID" value="NC_014961.1"/>
</dbReference>
<evidence type="ECO:0000313" key="1">
    <source>
        <dbReference type="EMBL" id="ADV64402.1"/>
    </source>
</evidence>
<dbReference type="KEGG" id="dmu:Desmu_0083"/>
<reference evidence="2" key="1">
    <citation type="submission" date="2010-11" db="EMBL/GenBank/DDBJ databases">
        <title>The complete genome of Desulfurococcus mucosus DSM 2162.</title>
        <authorList>
            <consortium name="US DOE Joint Genome Institute (JGI-PGF)"/>
            <person name="Lucas S."/>
            <person name="Copeland A."/>
            <person name="Lapidus A."/>
            <person name="Bruce D."/>
            <person name="Goodwin L."/>
            <person name="Pitluck S."/>
            <person name="Kyrpides N."/>
            <person name="Mavromatis K."/>
            <person name="Pagani I."/>
            <person name="Ivanova N."/>
            <person name="Ovchinnikova G."/>
            <person name="Chertkov O."/>
            <person name="Held B."/>
            <person name="Brettin T."/>
            <person name="Detter J.C."/>
            <person name="Tapia R."/>
            <person name="Han C."/>
            <person name="Land M."/>
            <person name="Hauser L."/>
            <person name="Markowitz V."/>
            <person name="Cheng J.-F."/>
            <person name="Hugenholtz P."/>
            <person name="Woyke T."/>
            <person name="Wu D."/>
            <person name="Wirth R."/>
            <person name="Bilek Y."/>
            <person name="Hader T."/>
            <person name="Klenk H.-P."/>
            <person name="Eisen J.A."/>
        </authorList>
    </citation>
    <scope>NUCLEOTIDE SEQUENCE [LARGE SCALE GENOMIC DNA]</scope>
    <source>
        <strain evidence="2">ATCC 35584 / DSM 2162 / JCM 9187 / O7/1</strain>
    </source>
</reference>
<sequence length="315" mass="34385">MLVESSRFFLTKSDYLNILSSQSLETAVGYLSDKFLATDIGRLAEPHRMDLRSLYIAIDQGYSRVVEDLLDGTGVGRVAARRILWLLAAPDLYLSLNALSTNVKPPLLTSPLPAVLPGNLDPGRLQELKKSLPRELHGMINEYIDKKNVSLQQLVKTLDALAQGFEKVKGYELGVLTGLLHDLLVIKVCIGVADVRPLQPRAFSLSPEDLYEGCGRGVSELIPILSRARPAAGVFASVLSDALRFSPGVEALDLATYTGASHLASLVLKGSEPETVARLLLKLLGQYVLLKLSLTVVHSGLYRQEAVQFVNRWVG</sequence>
<accession>E8RAJ2</accession>
<dbReference type="eggNOG" id="arCOG08864">
    <property type="taxonomic scope" value="Archaea"/>
</dbReference>